<sequence>MLPQLSRRVRATDAPIIVKTKQFIGSRQDVLSLAQGIVHWTPPAGALDLATEVIRDKGVSAYGPCAGLPALASALREKLATENGLPGHEVMVTSGANQAFTNLVLTLLDPSDAAVLFVPYYFNHLMALQMTGGGHSVVHGRCDPHTWQPDLDWLEQTLSGPDPPKMVVLVNPCNPTGVLLSREALERAAQLTARAGAWLVMDNTYEHFVYEGLQHHCISAPHIIHLFSFSKAFGMMGWRVGYIAYQDSGGLGAELAKVQDTIPICPPQLSQYVALGALQAGRPWVASQLDSIMGNRGTIIDALSPLGAMGSGVAGGEGAIYLWAKLPEGCEDDEAVVEWLVREHGVCVIPGSACGAAGYIRAAYANLQPEACREAGQRLKQGLQQLVAEGMAALEAVPLTGAVK</sequence>
<keyword evidence="5" id="KW-0663">Pyridoxal phosphate</keyword>
<organism evidence="7 8">
    <name type="scientific">Coccomyxa viridis</name>
    <dbReference type="NCBI Taxonomy" id="1274662"/>
    <lineage>
        <taxon>Eukaryota</taxon>
        <taxon>Viridiplantae</taxon>
        <taxon>Chlorophyta</taxon>
        <taxon>core chlorophytes</taxon>
        <taxon>Trebouxiophyceae</taxon>
        <taxon>Trebouxiophyceae incertae sedis</taxon>
        <taxon>Coccomyxaceae</taxon>
        <taxon>Coccomyxa</taxon>
    </lineage>
</organism>
<dbReference type="Pfam" id="PF00155">
    <property type="entry name" value="Aminotran_1_2"/>
    <property type="match status" value="1"/>
</dbReference>
<evidence type="ECO:0000259" key="6">
    <source>
        <dbReference type="Pfam" id="PF00155"/>
    </source>
</evidence>
<evidence type="ECO:0000256" key="1">
    <source>
        <dbReference type="ARBA" id="ARBA00001933"/>
    </source>
</evidence>
<dbReference type="Proteomes" id="UP001497392">
    <property type="component" value="Unassembled WGS sequence"/>
</dbReference>
<protein>
    <submittedName>
        <fullName evidence="7">G6241 protein</fullName>
    </submittedName>
</protein>
<evidence type="ECO:0000256" key="2">
    <source>
        <dbReference type="ARBA" id="ARBA00007441"/>
    </source>
</evidence>
<dbReference type="InterPro" id="IPR050596">
    <property type="entry name" value="AspAT/PAT-like"/>
</dbReference>
<comment type="caution">
    <text evidence="7">The sequence shown here is derived from an EMBL/GenBank/DDBJ whole genome shotgun (WGS) entry which is preliminary data.</text>
</comment>
<keyword evidence="8" id="KW-1185">Reference proteome</keyword>
<proteinExistence type="inferred from homology"/>
<dbReference type="PANTHER" id="PTHR46383:SF5">
    <property type="entry name" value="AMINOTRANSFERASE CLASS I_CLASSII DOMAIN-CONTAINING PROTEIN"/>
    <property type="match status" value="1"/>
</dbReference>
<dbReference type="PANTHER" id="PTHR46383">
    <property type="entry name" value="ASPARTATE AMINOTRANSFERASE"/>
    <property type="match status" value="1"/>
</dbReference>
<dbReference type="Gene3D" id="3.40.640.10">
    <property type="entry name" value="Type I PLP-dependent aspartate aminotransferase-like (Major domain)"/>
    <property type="match status" value="1"/>
</dbReference>
<reference evidence="7 8" key="1">
    <citation type="submission" date="2024-06" db="EMBL/GenBank/DDBJ databases">
        <authorList>
            <person name="Kraege A."/>
            <person name="Thomma B."/>
        </authorList>
    </citation>
    <scope>NUCLEOTIDE SEQUENCE [LARGE SCALE GENOMIC DNA]</scope>
</reference>
<comment type="cofactor">
    <cofactor evidence="1">
        <name>pyridoxal 5'-phosphate</name>
        <dbReference type="ChEBI" id="CHEBI:597326"/>
    </cofactor>
</comment>
<dbReference type="InterPro" id="IPR015421">
    <property type="entry name" value="PyrdxlP-dep_Trfase_major"/>
</dbReference>
<evidence type="ECO:0000256" key="5">
    <source>
        <dbReference type="ARBA" id="ARBA00022898"/>
    </source>
</evidence>
<dbReference type="InterPro" id="IPR015424">
    <property type="entry name" value="PyrdxlP-dep_Trfase"/>
</dbReference>
<dbReference type="PROSITE" id="PS00105">
    <property type="entry name" value="AA_TRANSFER_CLASS_1"/>
    <property type="match status" value="1"/>
</dbReference>
<evidence type="ECO:0000256" key="3">
    <source>
        <dbReference type="ARBA" id="ARBA00022576"/>
    </source>
</evidence>
<dbReference type="InterPro" id="IPR004839">
    <property type="entry name" value="Aminotransferase_I/II_large"/>
</dbReference>
<dbReference type="SUPFAM" id="SSF53383">
    <property type="entry name" value="PLP-dependent transferases"/>
    <property type="match status" value="1"/>
</dbReference>
<evidence type="ECO:0000256" key="4">
    <source>
        <dbReference type="ARBA" id="ARBA00022679"/>
    </source>
</evidence>
<accession>A0ABP1FUW3</accession>
<keyword evidence="3" id="KW-0032">Aminotransferase</keyword>
<dbReference type="InterPro" id="IPR004838">
    <property type="entry name" value="NHTrfase_class1_PyrdxlP-BS"/>
</dbReference>
<evidence type="ECO:0000313" key="7">
    <source>
        <dbReference type="EMBL" id="CAL5223689.1"/>
    </source>
</evidence>
<dbReference type="EMBL" id="CAXHTA020000009">
    <property type="protein sequence ID" value="CAL5223689.1"/>
    <property type="molecule type" value="Genomic_DNA"/>
</dbReference>
<gene>
    <name evidence="7" type="primary">g6241</name>
    <name evidence="7" type="ORF">VP750_LOCUS5348</name>
</gene>
<comment type="similarity">
    <text evidence="2">Belongs to the class-I pyridoxal-phosphate-dependent aminotransferase family.</text>
</comment>
<name>A0ABP1FUW3_9CHLO</name>
<dbReference type="CDD" id="cd00609">
    <property type="entry name" value="AAT_like"/>
    <property type="match status" value="1"/>
</dbReference>
<feature type="domain" description="Aminotransferase class I/classII large" evidence="6">
    <location>
        <begin position="42"/>
        <end position="379"/>
    </location>
</feature>
<keyword evidence="4" id="KW-0808">Transferase</keyword>
<evidence type="ECO:0000313" key="8">
    <source>
        <dbReference type="Proteomes" id="UP001497392"/>
    </source>
</evidence>